<keyword evidence="2" id="KW-1185">Reference proteome</keyword>
<dbReference type="HOGENOM" id="CLU_1438285_0_0_10"/>
<dbReference type="RefSeq" id="WP_014781304.1">
    <property type="nucleotide sequence ID" value="NC_018013.1"/>
</dbReference>
<proteinExistence type="predicted"/>
<dbReference type="OrthoDB" id="1428402at2"/>
<gene>
    <name evidence="1" type="ordered locus">Aeqsu_0534</name>
</gene>
<name>I3YSS8_AEQSU</name>
<dbReference type="Proteomes" id="UP000006049">
    <property type="component" value="Chromosome"/>
</dbReference>
<organism evidence="1 2">
    <name type="scientific">Aequorivita sublithincola (strain DSM 14238 / LMG 21431 / ACAM 643 / 9-3)</name>
    <dbReference type="NCBI Taxonomy" id="746697"/>
    <lineage>
        <taxon>Bacteria</taxon>
        <taxon>Pseudomonadati</taxon>
        <taxon>Bacteroidota</taxon>
        <taxon>Flavobacteriia</taxon>
        <taxon>Flavobacteriales</taxon>
        <taxon>Flavobacteriaceae</taxon>
        <taxon>Aequorivita</taxon>
    </lineage>
</organism>
<dbReference type="AlphaFoldDB" id="I3YSS8"/>
<dbReference type="KEGG" id="asl:Aeqsu_0534"/>
<reference evidence="1 2" key="1">
    <citation type="submission" date="2012-06" db="EMBL/GenBank/DDBJ databases">
        <title>The complete genome of Aequorivita sublithincola DSM 14238.</title>
        <authorList>
            <consortium name="US DOE Joint Genome Institute (JGI-PGF)"/>
            <person name="Lucas S."/>
            <person name="Copeland A."/>
            <person name="Lapidus A."/>
            <person name="Goodwin L."/>
            <person name="Pitluck S."/>
            <person name="Peters L."/>
            <person name="Munk A.C.C."/>
            <person name="Kyrpides N."/>
            <person name="Mavromatis K."/>
            <person name="Pagani I."/>
            <person name="Ivanova N."/>
            <person name="Ovchinnikova G."/>
            <person name="Zeytun A."/>
            <person name="Detter J.C."/>
            <person name="Han C."/>
            <person name="Land M."/>
            <person name="Hauser L."/>
            <person name="Markowitz V."/>
            <person name="Cheng J.-F."/>
            <person name="Hugenholtz P."/>
            <person name="Woyke T."/>
            <person name="Wu D."/>
            <person name="Tindall B."/>
            <person name="Faehnrich R."/>
            <person name="Brambilla E."/>
            <person name="Klenk H.-P."/>
            <person name="Eisen J.A."/>
        </authorList>
    </citation>
    <scope>NUCLEOTIDE SEQUENCE [LARGE SCALE GENOMIC DNA]</scope>
    <source>
        <strain evidence="2">DSM 14238 / LMG 21431 / ACAM 643 / 9-3</strain>
    </source>
</reference>
<evidence type="ECO:0000313" key="1">
    <source>
        <dbReference type="EMBL" id="AFL80046.1"/>
    </source>
</evidence>
<dbReference type="STRING" id="746697.Aeqsu_0534"/>
<protein>
    <recommendedName>
        <fullName evidence="3">Outer membrane protein beta-barrel domain-containing protein</fullName>
    </recommendedName>
</protein>
<dbReference type="EMBL" id="CP003280">
    <property type="protein sequence ID" value="AFL80046.1"/>
    <property type="molecule type" value="Genomic_DNA"/>
</dbReference>
<sequence length="188" mass="21466">MRIKALLFVFILFGILNVYSQDNEVPNTFAYHSFSFSPAKVYSENKNTGLGFSGDVRFSLGNNLVGIGAEGGGEINILDHNDSYYELNLLYGREFQIKNRFFVDVFSGLGYFRLNTIETISDRNTGFYEEFEVDYKTIGVPVTVITRLMLKNGFSLGLQFHVNLNKDKFLFGSGIHLQFTRRSRSPYE</sequence>
<evidence type="ECO:0000313" key="2">
    <source>
        <dbReference type="Proteomes" id="UP000006049"/>
    </source>
</evidence>
<accession>I3YSS8</accession>
<dbReference type="eggNOG" id="ENOG502ZHEP">
    <property type="taxonomic scope" value="Bacteria"/>
</dbReference>
<evidence type="ECO:0008006" key="3">
    <source>
        <dbReference type="Google" id="ProtNLM"/>
    </source>
</evidence>